<evidence type="ECO:0000313" key="12">
    <source>
        <dbReference type="EMBL" id="GEU31568.1"/>
    </source>
</evidence>
<dbReference type="Pfam" id="PF17919">
    <property type="entry name" value="RT_RNaseH_2"/>
    <property type="match status" value="1"/>
</dbReference>
<keyword evidence="6" id="KW-0378">Hydrolase</keyword>
<dbReference type="GO" id="GO:0008270">
    <property type="term" value="F:zinc ion binding"/>
    <property type="evidence" value="ECO:0007669"/>
    <property type="project" value="UniProtKB-KW"/>
</dbReference>
<evidence type="ECO:0000256" key="7">
    <source>
        <dbReference type="ARBA" id="ARBA00023125"/>
    </source>
</evidence>
<evidence type="ECO:0000256" key="8">
    <source>
        <dbReference type="ARBA" id="ARBA00023268"/>
    </source>
</evidence>
<keyword evidence="6" id="KW-0255">Endonuclease</keyword>
<keyword evidence="9" id="KW-0862">Zinc</keyword>
<evidence type="ECO:0000256" key="9">
    <source>
        <dbReference type="PROSITE-ProRule" id="PRU00047"/>
    </source>
</evidence>
<keyword evidence="9" id="KW-0479">Metal-binding</keyword>
<dbReference type="Gene3D" id="2.40.70.10">
    <property type="entry name" value="Acid Proteases"/>
    <property type="match status" value="1"/>
</dbReference>
<dbReference type="GO" id="GO:0003677">
    <property type="term" value="F:DNA binding"/>
    <property type="evidence" value="ECO:0007669"/>
    <property type="project" value="UniProtKB-KW"/>
</dbReference>
<dbReference type="SUPFAM" id="SSF57756">
    <property type="entry name" value="Retrovirus zinc finger-like domains"/>
    <property type="match status" value="1"/>
</dbReference>
<dbReference type="EMBL" id="BKCJ010000265">
    <property type="protein sequence ID" value="GEU31568.1"/>
    <property type="molecule type" value="Genomic_DNA"/>
</dbReference>
<dbReference type="CDD" id="cd09274">
    <property type="entry name" value="RNase_HI_RT_Ty3"/>
    <property type="match status" value="1"/>
</dbReference>
<dbReference type="PANTHER" id="PTHR37984:SF5">
    <property type="entry name" value="PROTEIN NYNRIN-LIKE"/>
    <property type="match status" value="1"/>
</dbReference>
<feature type="domain" description="CCHC-type" evidence="11">
    <location>
        <begin position="441"/>
        <end position="456"/>
    </location>
</feature>
<evidence type="ECO:0000256" key="4">
    <source>
        <dbReference type="ARBA" id="ARBA00022722"/>
    </source>
</evidence>
<accession>A0A6L2J3F8</accession>
<dbReference type="Gene3D" id="1.10.340.70">
    <property type="match status" value="1"/>
</dbReference>
<dbReference type="InterPro" id="IPR043128">
    <property type="entry name" value="Rev_trsase/Diguanyl_cyclase"/>
</dbReference>
<evidence type="ECO:0000256" key="2">
    <source>
        <dbReference type="ARBA" id="ARBA00022679"/>
    </source>
</evidence>
<feature type="compositionally biased region" description="Basic residues" evidence="10">
    <location>
        <begin position="459"/>
        <end position="468"/>
    </location>
</feature>
<organism evidence="12">
    <name type="scientific">Tanacetum cinerariifolium</name>
    <name type="common">Dalmatian daisy</name>
    <name type="synonym">Chrysanthemum cinerariifolium</name>
    <dbReference type="NCBI Taxonomy" id="118510"/>
    <lineage>
        <taxon>Eukaryota</taxon>
        <taxon>Viridiplantae</taxon>
        <taxon>Streptophyta</taxon>
        <taxon>Embryophyta</taxon>
        <taxon>Tracheophyta</taxon>
        <taxon>Spermatophyta</taxon>
        <taxon>Magnoliopsida</taxon>
        <taxon>eudicotyledons</taxon>
        <taxon>Gunneridae</taxon>
        <taxon>Pentapetalae</taxon>
        <taxon>asterids</taxon>
        <taxon>campanulids</taxon>
        <taxon>Asterales</taxon>
        <taxon>Asteraceae</taxon>
        <taxon>Asteroideae</taxon>
        <taxon>Anthemideae</taxon>
        <taxon>Anthemidinae</taxon>
        <taxon>Tanacetum</taxon>
    </lineage>
</organism>
<dbReference type="InterPro" id="IPR050951">
    <property type="entry name" value="Retrovirus_Pol_polyprotein"/>
</dbReference>
<dbReference type="InterPro" id="IPR036875">
    <property type="entry name" value="Znf_CCHC_sf"/>
</dbReference>
<dbReference type="SMART" id="SM00343">
    <property type="entry name" value="ZnF_C2HC"/>
    <property type="match status" value="2"/>
</dbReference>
<dbReference type="PROSITE" id="PS50158">
    <property type="entry name" value="ZF_CCHC"/>
    <property type="match status" value="1"/>
</dbReference>
<dbReference type="InterPro" id="IPR043502">
    <property type="entry name" value="DNA/RNA_pol_sf"/>
</dbReference>
<feature type="compositionally biased region" description="Polar residues" evidence="10">
    <location>
        <begin position="356"/>
        <end position="367"/>
    </location>
</feature>
<feature type="region of interest" description="Disordered" evidence="10">
    <location>
        <begin position="249"/>
        <end position="295"/>
    </location>
</feature>
<keyword evidence="8" id="KW-0511">Multifunctional enzyme</keyword>
<evidence type="ECO:0000259" key="11">
    <source>
        <dbReference type="PROSITE" id="PS50158"/>
    </source>
</evidence>
<dbReference type="Pfam" id="PF08284">
    <property type="entry name" value="RVP_2"/>
    <property type="match status" value="1"/>
</dbReference>
<dbReference type="GO" id="GO:0004190">
    <property type="term" value="F:aspartic-type endopeptidase activity"/>
    <property type="evidence" value="ECO:0007669"/>
    <property type="project" value="UniProtKB-KW"/>
</dbReference>
<name>A0A6L2J3F8_TANCI</name>
<dbReference type="Pfam" id="PF17921">
    <property type="entry name" value="Integrase_H2C2"/>
    <property type="match status" value="1"/>
</dbReference>
<dbReference type="Pfam" id="PF00098">
    <property type="entry name" value="zf-CCHC"/>
    <property type="match status" value="2"/>
</dbReference>
<keyword evidence="9" id="KW-0863">Zinc-finger</keyword>
<keyword evidence="1" id="KW-0645">Protease</keyword>
<evidence type="ECO:0000256" key="1">
    <source>
        <dbReference type="ARBA" id="ARBA00022670"/>
    </source>
</evidence>
<keyword evidence="3" id="KW-0548">Nucleotidyltransferase</keyword>
<protein>
    <submittedName>
        <fullName evidence="12">Putative reverse transcriptase domain-containing protein</fullName>
    </submittedName>
</protein>
<evidence type="ECO:0000256" key="3">
    <source>
        <dbReference type="ARBA" id="ARBA00022695"/>
    </source>
</evidence>
<evidence type="ECO:0000256" key="10">
    <source>
        <dbReference type="SAM" id="MobiDB-lite"/>
    </source>
</evidence>
<dbReference type="SUPFAM" id="SSF56672">
    <property type="entry name" value="DNA/RNA polymerases"/>
    <property type="match status" value="1"/>
</dbReference>
<dbReference type="PANTHER" id="PTHR37984">
    <property type="entry name" value="PROTEIN CBG26694"/>
    <property type="match status" value="1"/>
</dbReference>
<feature type="compositionally biased region" description="Gly residues" evidence="10">
    <location>
        <begin position="264"/>
        <end position="284"/>
    </location>
</feature>
<reference evidence="12" key="1">
    <citation type="journal article" date="2019" name="Sci. Rep.">
        <title>Draft genome of Tanacetum cinerariifolium, the natural source of mosquito coil.</title>
        <authorList>
            <person name="Yamashiro T."/>
            <person name="Shiraishi A."/>
            <person name="Satake H."/>
            <person name="Nakayama K."/>
        </authorList>
    </citation>
    <scope>NUCLEOTIDE SEQUENCE</scope>
</reference>
<keyword evidence="5" id="KW-0064">Aspartyl protease</keyword>
<gene>
    <name evidence="12" type="ORF">Tci_003546</name>
</gene>
<feature type="region of interest" description="Disordered" evidence="10">
    <location>
        <begin position="455"/>
        <end position="481"/>
    </location>
</feature>
<dbReference type="AlphaFoldDB" id="A0A6L2J3F8"/>
<feature type="region of interest" description="Disordered" evidence="10">
    <location>
        <begin position="352"/>
        <end position="371"/>
    </location>
</feature>
<comment type="caution">
    <text evidence="12">The sequence shown here is derived from an EMBL/GenBank/DDBJ whole genome shotgun (WGS) entry which is preliminary data.</text>
</comment>
<keyword evidence="2" id="KW-0808">Transferase</keyword>
<dbReference type="Gene3D" id="4.10.60.10">
    <property type="entry name" value="Zinc finger, CCHC-type"/>
    <property type="match status" value="1"/>
</dbReference>
<keyword evidence="4" id="KW-0540">Nuclease</keyword>
<evidence type="ECO:0000256" key="5">
    <source>
        <dbReference type="ARBA" id="ARBA00022750"/>
    </source>
</evidence>
<dbReference type="GO" id="GO:0006508">
    <property type="term" value="P:proteolysis"/>
    <property type="evidence" value="ECO:0007669"/>
    <property type="project" value="UniProtKB-KW"/>
</dbReference>
<dbReference type="InterPro" id="IPR021109">
    <property type="entry name" value="Peptidase_aspartic_dom_sf"/>
</dbReference>
<proteinExistence type="predicted"/>
<dbReference type="InterPro" id="IPR001878">
    <property type="entry name" value="Znf_CCHC"/>
</dbReference>
<dbReference type="GO" id="GO:0003964">
    <property type="term" value="F:RNA-directed DNA polymerase activity"/>
    <property type="evidence" value="ECO:0007669"/>
    <property type="project" value="UniProtKB-KW"/>
</dbReference>
<dbReference type="Gene3D" id="3.30.70.270">
    <property type="match status" value="1"/>
</dbReference>
<keyword evidence="7" id="KW-0238">DNA-binding</keyword>
<keyword evidence="12" id="KW-0695">RNA-directed DNA polymerase</keyword>
<evidence type="ECO:0000256" key="6">
    <source>
        <dbReference type="ARBA" id="ARBA00022759"/>
    </source>
</evidence>
<dbReference type="InterPro" id="IPR041577">
    <property type="entry name" value="RT_RNaseH_2"/>
</dbReference>
<dbReference type="GO" id="GO:0004519">
    <property type="term" value="F:endonuclease activity"/>
    <property type="evidence" value="ECO:0007669"/>
    <property type="project" value="UniProtKB-KW"/>
</dbReference>
<dbReference type="InterPro" id="IPR041588">
    <property type="entry name" value="Integrase_H2C2"/>
</dbReference>
<sequence>MYPSTTFESLAGDFSSESFIRPSRKRCRSPVATMTSSIHATRALVPSHADLYPPRKRFRDSISPEDSVEEDIDMDVLEDIEVDATAVEIAVDRDVMAGVDEGIGMEVDIKIDVEDGVEDEVKSTDRGTMEVGVDVVAEIDIPDGMLIPDMVELLEHVEEGLQDIYNHIIEIPLQRIEDIEMGQRELEATSLIVDGERASLLKQVASLERSNNMTITRSGMTPEAIKELVNRRVKEALAAYEATRAANALEAENQSQKGNDSDNGNGGDRNGGNRNGGNVNGGNGNPNENDRGASPVAQGCTYQDFMKCQPLNFKGTKGVFRLIRWFEKMETAFHINNCPEKYQVKLEVNQRDNRRQQQPFKRQNVGGQNVARAYTAGNNKKRGYDGPLPYCNKCKLHHKGPCTVKYGKCNKVGHMARDCKNIVVVSTTQRAPVVNQRVPTCFECGRQGHYRNECPKLKNQNRGKKAGKKTNETRGKAYVPGGGEEANPNLNVVMGLLGHLFNIDLMPVELGSFDVIIDMDWLANHHAVIMCNEKIMRIPYGDEVLIVQGVAGYYRRFIEGFSKITKPMTKLTQKNVKFDWSENAEAAFQLLKQKLCSALILDLPEGSENFMVYYDASCKGLGVVLMQREKVIAHASRQLKIHKKNYTTHDLELRDAVFALKMWRHYLYDTKCVVFTDHKSLQHILDQKELNMRQNLPKRILNAQAEARKEENYETKDLCGMIKNLKPRTDGTLCLRNRSWIPYFGELRTLIMHESHKSKYSIHPGSNKMYQDLMKLYWWPNIKVKIATYVKFSYNNSFYTSIKVAPFEALYDRKCQSLICWAEVGDAQLTGPEIIHETTKKIIQIKKRIQAARDRQKIYADRRRKPLEFQFGDKAMLKIDDKLNFIDEPVKIMDREVKHLKQSRIPILKVYWNSRRGPEFTWDREDQMKKKYPHLFANPAPASKVTS</sequence>